<organism evidence="6 7">
    <name type="scientific">Ancylomarina longa</name>
    <dbReference type="NCBI Taxonomy" id="2487017"/>
    <lineage>
        <taxon>Bacteria</taxon>
        <taxon>Pseudomonadati</taxon>
        <taxon>Bacteroidota</taxon>
        <taxon>Bacteroidia</taxon>
        <taxon>Marinilabiliales</taxon>
        <taxon>Marinifilaceae</taxon>
        <taxon>Ancylomarina</taxon>
    </lineage>
</organism>
<proteinExistence type="inferred from homology"/>
<reference evidence="6 7" key="1">
    <citation type="submission" date="2018-11" db="EMBL/GenBank/DDBJ databases">
        <title>Parancylomarina longa gen. nov., sp. nov., isolated from sediments of southern Okinawa.</title>
        <authorList>
            <person name="Fu T."/>
        </authorList>
    </citation>
    <scope>NUCLEOTIDE SEQUENCE [LARGE SCALE GENOMIC DNA]</scope>
    <source>
        <strain evidence="6 7">T3-2 S1-C</strain>
    </source>
</reference>
<name>A0A434AWJ9_9BACT</name>
<evidence type="ECO:0000256" key="1">
    <source>
        <dbReference type="ARBA" id="ARBA00005417"/>
    </source>
</evidence>
<keyword evidence="4 6" id="KW-0067">ATP-binding</keyword>
<dbReference type="InterPro" id="IPR003593">
    <property type="entry name" value="AAA+_ATPase"/>
</dbReference>
<dbReference type="GO" id="GO:0005524">
    <property type="term" value="F:ATP binding"/>
    <property type="evidence" value="ECO:0007669"/>
    <property type="project" value="UniProtKB-KW"/>
</dbReference>
<evidence type="ECO:0000256" key="4">
    <source>
        <dbReference type="ARBA" id="ARBA00022840"/>
    </source>
</evidence>
<dbReference type="PROSITE" id="PS00211">
    <property type="entry name" value="ABC_TRANSPORTER_1"/>
    <property type="match status" value="1"/>
</dbReference>
<evidence type="ECO:0000313" key="6">
    <source>
        <dbReference type="EMBL" id="RUT78910.1"/>
    </source>
</evidence>
<evidence type="ECO:0000259" key="5">
    <source>
        <dbReference type="PROSITE" id="PS50893"/>
    </source>
</evidence>
<gene>
    <name evidence="6" type="ORF">DLK05_05345</name>
</gene>
<dbReference type="Gene3D" id="3.40.50.300">
    <property type="entry name" value="P-loop containing nucleotide triphosphate hydrolases"/>
    <property type="match status" value="1"/>
</dbReference>
<dbReference type="AlphaFoldDB" id="A0A434AWJ9"/>
<dbReference type="PROSITE" id="PS50893">
    <property type="entry name" value="ABC_TRANSPORTER_2"/>
    <property type="match status" value="1"/>
</dbReference>
<dbReference type="OrthoDB" id="9776556at2"/>
<dbReference type="SMART" id="SM00382">
    <property type="entry name" value="AAA"/>
    <property type="match status" value="1"/>
</dbReference>
<dbReference type="RefSeq" id="WP_127342967.1">
    <property type="nucleotide sequence ID" value="NZ_RJJX01000005.1"/>
</dbReference>
<dbReference type="Proteomes" id="UP000282985">
    <property type="component" value="Unassembled WGS sequence"/>
</dbReference>
<dbReference type="InterPro" id="IPR003439">
    <property type="entry name" value="ABC_transporter-like_ATP-bd"/>
</dbReference>
<dbReference type="PANTHER" id="PTHR43117">
    <property type="entry name" value="OSMOPROTECTANT IMPORT ATP-BINDING PROTEIN OSMV"/>
    <property type="match status" value="1"/>
</dbReference>
<dbReference type="InterPro" id="IPR017871">
    <property type="entry name" value="ABC_transporter-like_CS"/>
</dbReference>
<dbReference type="Pfam" id="PF00005">
    <property type="entry name" value="ABC_tran"/>
    <property type="match status" value="1"/>
</dbReference>
<keyword evidence="7" id="KW-1185">Reference proteome</keyword>
<evidence type="ECO:0000313" key="7">
    <source>
        <dbReference type="Proteomes" id="UP000282985"/>
    </source>
</evidence>
<feature type="domain" description="ABC transporter" evidence="5">
    <location>
        <begin position="87"/>
        <end position="320"/>
    </location>
</feature>
<dbReference type="EMBL" id="RJJX01000005">
    <property type="protein sequence ID" value="RUT78910.1"/>
    <property type="molecule type" value="Genomic_DNA"/>
</dbReference>
<dbReference type="PANTHER" id="PTHR43117:SF4">
    <property type="entry name" value="OSMOPROTECTANT IMPORT ATP-BINDING PROTEIN OSMV"/>
    <property type="match status" value="1"/>
</dbReference>
<dbReference type="SUPFAM" id="SSF52540">
    <property type="entry name" value="P-loop containing nucleoside triphosphate hydrolases"/>
    <property type="match status" value="1"/>
</dbReference>
<keyword evidence="2" id="KW-0813">Transport</keyword>
<keyword evidence="3" id="KW-0547">Nucleotide-binding</keyword>
<dbReference type="InterPro" id="IPR027417">
    <property type="entry name" value="P-loop_NTPase"/>
</dbReference>
<dbReference type="GO" id="GO:0016887">
    <property type="term" value="F:ATP hydrolysis activity"/>
    <property type="evidence" value="ECO:0007669"/>
    <property type="project" value="InterPro"/>
</dbReference>
<sequence length="342" mass="38516">MISVRDIQEQTIADLFEQYPFLQGFFEEQTLEVNGQINEKLDDFLNFLEDEEEQENRAMAKDQVLESMSEYITQMLEFLGEDKDDGVRSITLLPGTNKSGEAEQFGELKISKSEIVCIVGPTGSGKSRLLADIEWVAHKDTPTSRTILVNDEKGDKKWRMTSGNKLVAQLSQNMNFVMDLSVYEFLELHAQSRLVEDVESVIDKIIKQANNLAGEKFDLNTPITSLSGGQSRALMIADTAILSKSPIILIDEIENAGIDRKKALELLVGEEKIVLMATHDPILALMGDKRIVIKNGGIHKVIETSEEERNLLVDLERMDAVVQNMRTRLRQGEIIQKEDIGF</sequence>
<evidence type="ECO:0000256" key="2">
    <source>
        <dbReference type="ARBA" id="ARBA00022448"/>
    </source>
</evidence>
<protein>
    <submittedName>
        <fullName evidence="6">ATP-binding cassette domain-containing protein</fullName>
    </submittedName>
</protein>
<evidence type="ECO:0000256" key="3">
    <source>
        <dbReference type="ARBA" id="ARBA00022741"/>
    </source>
</evidence>
<accession>A0A434AWJ9</accession>
<comment type="caution">
    <text evidence="6">The sequence shown here is derived from an EMBL/GenBank/DDBJ whole genome shotgun (WGS) entry which is preliminary data.</text>
</comment>
<comment type="similarity">
    <text evidence="1">Belongs to the ABC transporter superfamily.</text>
</comment>